<organism evidence="2 3">
    <name type="scientific">Sarcoptes scabiei</name>
    <name type="common">Itch mite</name>
    <name type="synonym">Acarus scabiei</name>
    <dbReference type="NCBI Taxonomy" id="52283"/>
    <lineage>
        <taxon>Eukaryota</taxon>
        <taxon>Metazoa</taxon>
        <taxon>Ecdysozoa</taxon>
        <taxon>Arthropoda</taxon>
        <taxon>Chelicerata</taxon>
        <taxon>Arachnida</taxon>
        <taxon>Acari</taxon>
        <taxon>Acariformes</taxon>
        <taxon>Sarcoptiformes</taxon>
        <taxon>Astigmata</taxon>
        <taxon>Psoroptidia</taxon>
        <taxon>Sarcoptoidea</taxon>
        <taxon>Sarcoptidae</taxon>
        <taxon>Sarcoptinae</taxon>
        <taxon>Sarcoptes</taxon>
    </lineage>
</organism>
<dbReference type="GO" id="GO:0016274">
    <property type="term" value="F:protein-arginine N-methyltransferase activity"/>
    <property type="evidence" value="ECO:0007669"/>
    <property type="project" value="InterPro"/>
</dbReference>
<dbReference type="AlphaFoldDB" id="A0A132ADZ0"/>
<gene>
    <name evidence="2" type="ORF">QR98_0076760</name>
</gene>
<evidence type="ECO:0000313" key="2">
    <source>
        <dbReference type="EMBL" id="KPM09143.1"/>
    </source>
</evidence>
<comment type="caution">
    <text evidence="2">The sequence shown here is derived from an EMBL/GenBank/DDBJ whole genome shotgun (WGS) entry which is preliminary data.</text>
</comment>
<dbReference type="PANTHER" id="PTHR11006:SF4">
    <property type="entry name" value="PROTEIN ARGININE N-METHYLTRANSFERASE 7"/>
    <property type="match status" value="1"/>
</dbReference>
<dbReference type="OrthoDB" id="412876at2759"/>
<dbReference type="InterPro" id="IPR029063">
    <property type="entry name" value="SAM-dependent_MTases_sf"/>
</dbReference>
<protein>
    <submittedName>
        <fullName evidence="2">Arginine N-methyltransferase 7-like protein</fullName>
    </submittedName>
</protein>
<reference evidence="2 3" key="1">
    <citation type="journal article" date="2015" name="Parasit. Vectors">
        <title>Draft genome of the scabies mite.</title>
        <authorList>
            <person name="Rider S.D.Jr."/>
            <person name="Morgan M.S."/>
            <person name="Arlian L.G."/>
        </authorList>
    </citation>
    <scope>NUCLEOTIDE SEQUENCE [LARGE SCALE GENOMIC DNA]</scope>
    <source>
        <strain evidence="2">Arlian Lab</strain>
    </source>
</reference>
<dbReference type="VEuPathDB" id="VectorBase:SSCA000463"/>
<dbReference type="CDD" id="cd02440">
    <property type="entry name" value="AdoMet_MTases"/>
    <property type="match status" value="1"/>
</dbReference>
<dbReference type="SUPFAM" id="SSF53335">
    <property type="entry name" value="S-adenosyl-L-methionine-dependent methyltransferases"/>
    <property type="match status" value="1"/>
</dbReference>
<dbReference type="PANTHER" id="PTHR11006">
    <property type="entry name" value="PROTEIN ARGININE N-METHYLTRANSFERASE"/>
    <property type="match status" value="1"/>
</dbReference>
<dbReference type="GO" id="GO:0042054">
    <property type="term" value="F:histone methyltransferase activity"/>
    <property type="evidence" value="ECO:0007669"/>
    <property type="project" value="TreeGrafter"/>
</dbReference>
<dbReference type="Gene3D" id="3.40.50.150">
    <property type="entry name" value="Vaccinia Virus protein VP39"/>
    <property type="match status" value="1"/>
</dbReference>
<dbReference type="Proteomes" id="UP000616769">
    <property type="component" value="Unassembled WGS sequence"/>
</dbReference>
<dbReference type="InterPro" id="IPR025799">
    <property type="entry name" value="Arg_MeTrfase"/>
</dbReference>
<dbReference type="EMBL" id="JXLN01013170">
    <property type="protein sequence ID" value="KPM09143.1"/>
    <property type="molecule type" value="Genomic_DNA"/>
</dbReference>
<evidence type="ECO:0000256" key="1">
    <source>
        <dbReference type="ARBA" id="ARBA00022691"/>
    </source>
</evidence>
<accession>A0A132ADZ0</accession>
<evidence type="ECO:0000313" key="3">
    <source>
        <dbReference type="Proteomes" id="UP000616769"/>
    </source>
</evidence>
<proteinExistence type="predicted"/>
<name>A0A132ADZ0_SARSC</name>
<dbReference type="FunFam" id="3.40.50.150:FF:000071">
    <property type="entry name" value="Protein arginine N-methyltransferase 7"/>
    <property type="match status" value="1"/>
</dbReference>
<keyword evidence="1" id="KW-0949">S-adenosyl-L-methionine</keyword>
<sequence length="190" mass="21628">MPPLDDDFDEDDGHKVIEDDLFDYYQDVARSSFDDMLHDDERNQLFFQAIQKSIKKLRQTMNEKIFVLDIGTGTGLLSMMSIISGADKVIACEQSMPMVSCAKNIINLNGMADRIQIFPKHSTSLTLDDQDVPNLLVAELLDTELIGEGCLYAYSDAIKRLVKPNTMFVPAKGRIWIQLKIIPNFRKHRD</sequence>
<dbReference type="PROSITE" id="PS51678">
    <property type="entry name" value="SAM_MT_PRMT"/>
    <property type="match status" value="1"/>
</dbReference>
<dbReference type="Pfam" id="PF06325">
    <property type="entry name" value="PrmA"/>
    <property type="match status" value="1"/>
</dbReference>